<evidence type="ECO:0000313" key="4">
    <source>
        <dbReference type="Proteomes" id="UP000013750"/>
    </source>
</evidence>
<name>R2VK74_9ENTE</name>
<dbReference type="RefSeq" id="WP_010778813.1">
    <property type="nucleotide sequence ID" value="NZ_ASWH01000002.1"/>
</dbReference>
<organism evidence="2 4">
    <name type="scientific">Enterococcus gilvus ATCC BAA-350</name>
    <dbReference type="NCBI Taxonomy" id="1158614"/>
    <lineage>
        <taxon>Bacteria</taxon>
        <taxon>Bacillati</taxon>
        <taxon>Bacillota</taxon>
        <taxon>Bacilli</taxon>
        <taxon>Lactobacillales</taxon>
        <taxon>Enterococcaceae</taxon>
        <taxon>Enterococcus</taxon>
    </lineage>
</organism>
<evidence type="ECO:0000313" key="5">
    <source>
        <dbReference type="Proteomes" id="UP000014160"/>
    </source>
</evidence>
<dbReference type="HOGENOM" id="CLU_2287156_0_0_9"/>
<keyword evidence="1" id="KW-0812">Transmembrane</keyword>
<dbReference type="AlphaFoldDB" id="R2VK74"/>
<dbReference type="PATRIC" id="fig|1158614.3.peg.359"/>
<dbReference type="EMBL" id="ASWH01000002">
    <property type="protein sequence ID" value="EOW78948.1"/>
    <property type="molecule type" value="Genomic_DNA"/>
</dbReference>
<reference evidence="3 5" key="2">
    <citation type="submission" date="2013-03" db="EMBL/GenBank/DDBJ databases">
        <title>The Genome Sequence of Enterococcus gilvus ATCC BAA-350 (PacBio/Illumina hybrid assembly).</title>
        <authorList>
            <consortium name="The Broad Institute Genomics Platform"/>
            <consortium name="The Broad Institute Genome Sequencing Center for Infectious Disease"/>
            <person name="Earl A."/>
            <person name="Russ C."/>
            <person name="Gilmore M."/>
            <person name="Surin D."/>
            <person name="Walker B."/>
            <person name="Young S."/>
            <person name="Zeng Q."/>
            <person name="Gargeya S."/>
            <person name="Fitzgerald M."/>
            <person name="Haas B."/>
            <person name="Abouelleil A."/>
            <person name="Allen A.W."/>
            <person name="Alvarado L."/>
            <person name="Arachchi H.M."/>
            <person name="Berlin A.M."/>
            <person name="Chapman S.B."/>
            <person name="Gainer-Dewar J."/>
            <person name="Goldberg J."/>
            <person name="Griggs A."/>
            <person name="Gujja S."/>
            <person name="Hansen M."/>
            <person name="Howarth C."/>
            <person name="Imamovic A."/>
            <person name="Ireland A."/>
            <person name="Larimer J."/>
            <person name="McCowan C."/>
            <person name="Murphy C."/>
            <person name="Pearson M."/>
            <person name="Poon T.W."/>
            <person name="Priest M."/>
            <person name="Roberts A."/>
            <person name="Saif S."/>
            <person name="Shea T."/>
            <person name="Sisk P."/>
            <person name="Sykes S."/>
            <person name="Wortman J."/>
            <person name="Nusbaum C."/>
            <person name="Birren B."/>
        </authorList>
    </citation>
    <scope>NUCLEOTIDE SEQUENCE [LARGE SCALE GENOMIC DNA]</scope>
    <source>
        <strain evidence="3 5">ATCC BAA-350</strain>
    </source>
</reference>
<proteinExistence type="predicted"/>
<keyword evidence="1" id="KW-1133">Transmembrane helix</keyword>
<dbReference type="Proteomes" id="UP000013750">
    <property type="component" value="Unassembled WGS sequence"/>
</dbReference>
<feature type="transmembrane region" description="Helical" evidence="1">
    <location>
        <begin position="6"/>
        <end position="26"/>
    </location>
</feature>
<protein>
    <submittedName>
        <fullName evidence="2">Uncharacterized protein</fullName>
    </submittedName>
</protein>
<keyword evidence="5" id="KW-1185">Reference proteome</keyword>
<reference evidence="2 4" key="1">
    <citation type="submission" date="2013-02" db="EMBL/GenBank/DDBJ databases">
        <title>The Genome Sequence of Enterococcus gilvus ATCC BAA-350.</title>
        <authorList>
            <consortium name="The Broad Institute Genome Sequencing Platform"/>
            <consortium name="The Broad Institute Genome Sequencing Center for Infectious Disease"/>
            <person name="Earl A.M."/>
            <person name="Gilmore M.S."/>
            <person name="Lebreton F."/>
            <person name="Walker B."/>
            <person name="Young S.K."/>
            <person name="Zeng Q."/>
            <person name="Gargeya S."/>
            <person name="Fitzgerald M."/>
            <person name="Haas B."/>
            <person name="Abouelleil A."/>
            <person name="Alvarado L."/>
            <person name="Arachchi H.M."/>
            <person name="Berlin A.M."/>
            <person name="Chapman S.B."/>
            <person name="Dewar J."/>
            <person name="Goldberg J."/>
            <person name="Griggs A."/>
            <person name="Gujja S."/>
            <person name="Hansen M."/>
            <person name="Howarth C."/>
            <person name="Imamovic A."/>
            <person name="Larimer J."/>
            <person name="McCowan C."/>
            <person name="Murphy C."/>
            <person name="Neiman D."/>
            <person name="Pearson M."/>
            <person name="Priest M."/>
            <person name="Roberts A."/>
            <person name="Saif S."/>
            <person name="Shea T."/>
            <person name="Sisk P."/>
            <person name="Sykes S."/>
            <person name="Wortman J."/>
            <person name="Nusbaum C."/>
            <person name="Birren B."/>
        </authorList>
    </citation>
    <scope>NUCLEOTIDE SEQUENCE [LARGE SCALE GENOMIC DNA]</scope>
    <source>
        <strain evidence="2 4">ATCC BAA-350</strain>
    </source>
</reference>
<feature type="transmembrane region" description="Helical" evidence="1">
    <location>
        <begin position="76"/>
        <end position="99"/>
    </location>
</feature>
<evidence type="ECO:0000256" key="1">
    <source>
        <dbReference type="SAM" id="Phobius"/>
    </source>
</evidence>
<dbReference type="EMBL" id="AJDQ01000003">
    <property type="protein sequence ID" value="EOI58290.1"/>
    <property type="molecule type" value="Genomic_DNA"/>
</dbReference>
<comment type="caution">
    <text evidence="2">The sequence shown here is derived from an EMBL/GenBank/DDBJ whole genome shotgun (WGS) entry which is preliminary data.</text>
</comment>
<gene>
    <name evidence="3" type="ORF">I592_03086</name>
    <name evidence="2" type="ORF">UKC_00362</name>
</gene>
<evidence type="ECO:0000313" key="3">
    <source>
        <dbReference type="EMBL" id="EOW78948.1"/>
    </source>
</evidence>
<sequence>MLLFFIRLTPYFFGVLLLVYFFKLIIPQGKIRSLNSEQELRLREKYPEMTESDLKARRSEISSYLSHYLMKGFKRYIWLSAAIGAIVFLIAAFVFLFMMEG</sequence>
<dbReference type="Proteomes" id="UP000014160">
    <property type="component" value="Unassembled WGS sequence"/>
</dbReference>
<evidence type="ECO:0000313" key="2">
    <source>
        <dbReference type="EMBL" id="EOI58290.1"/>
    </source>
</evidence>
<accession>R2VK74</accession>
<keyword evidence="1" id="KW-0472">Membrane</keyword>